<keyword evidence="1" id="KW-0812">Transmembrane</keyword>
<proteinExistence type="predicted"/>
<evidence type="ECO:0000259" key="2">
    <source>
        <dbReference type="PROSITE" id="PS51787"/>
    </source>
</evidence>
<dbReference type="Pfam" id="PF02190">
    <property type="entry name" value="LON_substr_bdg"/>
    <property type="match status" value="1"/>
</dbReference>
<dbReference type="PANTHER" id="PTHR46732">
    <property type="entry name" value="ATP-DEPENDENT PROTEASE LA (LON) DOMAIN PROTEIN"/>
    <property type="match status" value="1"/>
</dbReference>
<dbReference type="SMART" id="SM00464">
    <property type="entry name" value="LON"/>
    <property type="match status" value="1"/>
</dbReference>
<dbReference type="InterPro" id="IPR003111">
    <property type="entry name" value="Lon_prtase_N"/>
</dbReference>
<keyword evidence="1" id="KW-1133">Transmembrane helix</keyword>
<accession>A0A7C1JCG2</accession>
<dbReference type="AlphaFoldDB" id="A0A7C1JCG2"/>
<dbReference type="Gene3D" id="2.30.130.40">
    <property type="entry name" value="LON domain-like"/>
    <property type="match status" value="1"/>
</dbReference>
<dbReference type="PANTHER" id="PTHR46732:SF8">
    <property type="entry name" value="ATP-DEPENDENT PROTEASE LA (LON) DOMAIN PROTEIN"/>
    <property type="match status" value="1"/>
</dbReference>
<dbReference type="Gene3D" id="1.20.58.1480">
    <property type="match status" value="1"/>
</dbReference>
<protein>
    <submittedName>
        <fullName evidence="3">Peptidase S16</fullName>
    </submittedName>
</protein>
<name>A0A7C1JCG2_9CHLR</name>
<gene>
    <name evidence="3" type="ORF">ENQ20_15655</name>
</gene>
<reference evidence="3" key="1">
    <citation type="journal article" date="2020" name="mSystems">
        <title>Genome- and Community-Level Interaction Insights into Carbon Utilization and Element Cycling Functions of Hydrothermarchaeota in Hydrothermal Sediment.</title>
        <authorList>
            <person name="Zhou Z."/>
            <person name="Liu Y."/>
            <person name="Xu W."/>
            <person name="Pan J."/>
            <person name="Luo Z.H."/>
            <person name="Li M."/>
        </authorList>
    </citation>
    <scope>NUCLEOTIDE SEQUENCE [LARGE SCALE GENOMIC DNA]</scope>
    <source>
        <strain evidence="3">SpSt-289</strain>
    </source>
</reference>
<organism evidence="3">
    <name type="scientific">Caldilinea aerophila</name>
    <dbReference type="NCBI Taxonomy" id="133453"/>
    <lineage>
        <taxon>Bacteria</taxon>
        <taxon>Bacillati</taxon>
        <taxon>Chloroflexota</taxon>
        <taxon>Caldilineae</taxon>
        <taxon>Caldilineales</taxon>
        <taxon>Caldilineaceae</taxon>
        <taxon>Caldilinea</taxon>
    </lineage>
</organism>
<feature type="transmembrane region" description="Helical" evidence="1">
    <location>
        <begin position="44"/>
        <end position="63"/>
    </location>
</feature>
<keyword evidence="1" id="KW-0472">Membrane</keyword>
<dbReference type="SUPFAM" id="SSF88697">
    <property type="entry name" value="PUA domain-like"/>
    <property type="match status" value="1"/>
</dbReference>
<dbReference type="EMBL" id="DSMG01000165">
    <property type="protein sequence ID" value="HDX32903.1"/>
    <property type="molecule type" value="Genomic_DNA"/>
</dbReference>
<dbReference type="InterPro" id="IPR046336">
    <property type="entry name" value="Lon_prtase_N_sf"/>
</dbReference>
<evidence type="ECO:0000256" key="1">
    <source>
        <dbReference type="SAM" id="Phobius"/>
    </source>
</evidence>
<dbReference type="PROSITE" id="PS51787">
    <property type="entry name" value="LON_N"/>
    <property type="match status" value="1"/>
</dbReference>
<evidence type="ECO:0000313" key="3">
    <source>
        <dbReference type="EMBL" id="HDX32903.1"/>
    </source>
</evidence>
<feature type="domain" description="Lon N-terminal" evidence="2">
    <location>
        <begin position="42"/>
        <end position="234"/>
    </location>
</feature>
<comment type="caution">
    <text evidence="3">The sequence shown here is derived from an EMBL/GenBank/DDBJ whole genome shotgun (WGS) entry which is preliminary data.</text>
</comment>
<sequence length="261" mass="29856">MRTNFLLSMKKKMKTWSEMKDTQSPLNRAELEHRRRNRTMQLPIFPLKNVVLFPGMALPLHIFEMRYREMINRCIEEHLPFGVTLIAHGEEVGMTADPYRVGTAARIVRVERLEDGRMNIVAVGTQRFRILHLYHEHSYLTAEVSLFPVINGATRRAVELSQRVRPQVLEYVTLLSKAANVNLMLDRLPEDPLTLAFLVAISLQVSPQDKQKLLEAVGVPEILALESYLLARESKLLEFMIHTGKEIQALNGGPSGYLFPN</sequence>
<dbReference type="InterPro" id="IPR015947">
    <property type="entry name" value="PUA-like_sf"/>
</dbReference>